<protein>
    <submittedName>
        <fullName evidence="2">Uncharacterized protein</fullName>
    </submittedName>
</protein>
<keyword evidence="1" id="KW-1133">Transmembrane helix</keyword>
<feature type="transmembrane region" description="Helical" evidence="1">
    <location>
        <begin position="12"/>
        <end position="33"/>
    </location>
</feature>
<dbReference type="EMBL" id="LCMI01000001">
    <property type="protein sequence ID" value="KKU33793.1"/>
    <property type="molecule type" value="Genomic_DNA"/>
</dbReference>
<dbReference type="AlphaFoldDB" id="A0A0G1RUZ1"/>
<accession>A0A0G1RUZ1</accession>
<reference evidence="2 3" key="1">
    <citation type="journal article" date="2015" name="Nature">
        <title>rRNA introns, odd ribosomes, and small enigmatic genomes across a large radiation of phyla.</title>
        <authorList>
            <person name="Brown C.T."/>
            <person name="Hug L.A."/>
            <person name="Thomas B.C."/>
            <person name="Sharon I."/>
            <person name="Castelle C.J."/>
            <person name="Singh A."/>
            <person name="Wilkins M.J."/>
            <person name="Williams K.H."/>
            <person name="Banfield J.F."/>
        </authorList>
    </citation>
    <scope>NUCLEOTIDE SEQUENCE [LARGE SCALE GENOMIC DNA]</scope>
</reference>
<name>A0A0G1RUZ1_9BACT</name>
<proteinExistence type="predicted"/>
<keyword evidence="1" id="KW-0472">Membrane</keyword>
<evidence type="ECO:0000313" key="2">
    <source>
        <dbReference type="EMBL" id="KKU33793.1"/>
    </source>
</evidence>
<gene>
    <name evidence="2" type="ORF">UX47_C0001G0076</name>
</gene>
<comment type="caution">
    <text evidence="2">The sequence shown here is derived from an EMBL/GenBank/DDBJ whole genome shotgun (WGS) entry which is preliminary data.</text>
</comment>
<evidence type="ECO:0000256" key="1">
    <source>
        <dbReference type="SAM" id="Phobius"/>
    </source>
</evidence>
<organism evidence="2 3">
    <name type="scientific">Candidatus Collierbacteria bacterium GW2011_GWA2_46_26</name>
    <dbReference type="NCBI Taxonomy" id="1618381"/>
    <lineage>
        <taxon>Bacteria</taxon>
        <taxon>Candidatus Collieribacteriota</taxon>
    </lineage>
</organism>
<dbReference type="Proteomes" id="UP000034794">
    <property type="component" value="Unassembled WGS sequence"/>
</dbReference>
<sequence>MPNYVSPKKLISYRTVFAITGVILFGLAAINLIGTNVLSTQGFAVSESETKTLQLEKENQKLSVKIEEATTLASLAKLAENRGFIRSKSIVFVPSTSTFASR</sequence>
<evidence type="ECO:0000313" key="3">
    <source>
        <dbReference type="Proteomes" id="UP000034794"/>
    </source>
</evidence>
<keyword evidence="1" id="KW-0812">Transmembrane</keyword>